<dbReference type="PANTHER" id="PTHR46211:SF14">
    <property type="entry name" value="GLYCEROPHOSPHODIESTER PHOSPHODIESTERASE"/>
    <property type="match status" value="1"/>
</dbReference>
<sequence>MPENTIPGFLRALDLGVTTLEMDVVVTKDHRVICSHEPWFSHDIALDPSGIEIKEENEKNHRIYAMDYTNTQNYDVGLKLHPRFPDQQKLPAHKPLLEDVIDSAEYHAGEKKRELPYYNIETKTTPEGDGIFHPSPEVFVDLLLEIIYEKGIAERTIIQSFDTRTLQYIHIKHPDIKLALLIENDKSIEHNIQALGFIPDIYSPDFTLVNANLIAFCHRKKIEVIPWTVNELSDMKVLILLGVDGLISDYPDRFKSL</sequence>
<dbReference type="Pfam" id="PF03009">
    <property type="entry name" value="GDPD"/>
    <property type="match status" value="1"/>
</dbReference>
<dbReference type="GO" id="GO:0006629">
    <property type="term" value="P:lipid metabolic process"/>
    <property type="evidence" value="ECO:0007669"/>
    <property type="project" value="InterPro"/>
</dbReference>
<dbReference type="Proteomes" id="UP000486602">
    <property type="component" value="Unassembled WGS sequence"/>
</dbReference>
<keyword evidence="3" id="KW-1185">Reference proteome</keyword>
<gene>
    <name evidence="2" type="ORF">G3O08_07665</name>
</gene>
<dbReference type="InterPro" id="IPR030395">
    <property type="entry name" value="GP_PDE_dom"/>
</dbReference>
<accession>A0A7K3WPD6</accession>
<evidence type="ECO:0000259" key="1">
    <source>
        <dbReference type="PROSITE" id="PS51704"/>
    </source>
</evidence>
<dbReference type="SUPFAM" id="SSF51695">
    <property type="entry name" value="PLC-like phosphodiesterases"/>
    <property type="match status" value="1"/>
</dbReference>
<comment type="caution">
    <text evidence="2">The sequence shown here is derived from an EMBL/GenBank/DDBJ whole genome shotgun (WGS) entry which is preliminary data.</text>
</comment>
<dbReference type="EMBL" id="JAAGVY010000010">
    <property type="protein sequence ID" value="NEN23374.1"/>
    <property type="molecule type" value="Genomic_DNA"/>
</dbReference>
<dbReference type="AlphaFoldDB" id="A0A7K3WPD6"/>
<name>A0A7K3WPD6_9FLAO</name>
<dbReference type="PANTHER" id="PTHR46211">
    <property type="entry name" value="GLYCEROPHOSPHORYL DIESTER PHOSPHODIESTERASE"/>
    <property type="match status" value="1"/>
</dbReference>
<reference evidence="2 3" key="1">
    <citation type="submission" date="2020-02" db="EMBL/GenBank/DDBJ databases">
        <title>Out from the shadows clarifying the taxonomy of the family Cryomorphaceae and related taxa by utilizing the GTDB taxonomic framework.</title>
        <authorList>
            <person name="Bowman J.P."/>
        </authorList>
    </citation>
    <scope>NUCLEOTIDE SEQUENCE [LARGE SCALE GENOMIC DNA]</scope>
    <source>
        <strain evidence="2 3">QSSC 1-22</strain>
    </source>
</reference>
<organism evidence="2 3">
    <name type="scientific">Cryomorpha ignava</name>
    <dbReference type="NCBI Taxonomy" id="101383"/>
    <lineage>
        <taxon>Bacteria</taxon>
        <taxon>Pseudomonadati</taxon>
        <taxon>Bacteroidota</taxon>
        <taxon>Flavobacteriia</taxon>
        <taxon>Flavobacteriales</taxon>
        <taxon>Cryomorphaceae</taxon>
        <taxon>Cryomorpha</taxon>
    </lineage>
</organism>
<protein>
    <submittedName>
        <fullName evidence="2">Glycerophosphodiester phosphodiesterase</fullName>
    </submittedName>
</protein>
<feature type="domain" description="GP-PDE" evidence="1">
    <location>
        <begin position="1"/>
        <end position="257"/>
    </location>
</feature>
<dbReference type="Gene3D" id="3.20.20.190">
    <property type="entry name" value="Phosphatidylinositol (PI) phosphodiesterase"/>
    <property type="match status" value="1"/>
</dbReference>
<evidence type="ECO:0000313" key="2">
    <source>
        <dbReference type="EMBL" id="NEN23374.1"/>
    </source>
</evidence>
<dbReference type="GO" id="GO:0008081">
    <property type="term" value="F:phosphoric diester hydrolase activity"/>
    <property type="evidence" value="ECO:0007669"/>
    <property type="project" value="InterPro"/>
</dbReference>
<dbReference type="InterPro" id="IPR017946">
    <property type="entry name" value="PLC-like_Pdiesterase_TIM-brl"/>
</dbReference>
<proteinExistence type="predicted"/>
<dbReference type="PROSITE" id="PS51704">
    <property type="entry name" value="GP_PDE"/>
    <property type="match status" value="1"/>
</dbReference>
<evidence type="ECO:0000313" key="3">
    <source>
        <dbReference type="Proteomes" id="UP000486602"/>
    </source>
</evidence>